<dbReference type="GeneID" id="91093901"/>
<protein>
    <submittedName>
        <fullName evidence="2">Uncharacterized protein</fullName>
    </submittedName>
</protein>
<proteinExistence type="predicted"/>
<feature type="region of interest" description="Disordered" evidence="1">
    <location>
        <begin position="1"/>
        <end position="108"/>
    </location>
</feature>
<dbReference type="Pfam" id="PF04119">
    <property type="entry name" value="HSP9_HSP12"/>
    <property type="match status" value="1"/>
</dbReference>
<dbReference type="Proteomes" id="UP001355207">
    <property type="component" value="Chromosome 4"/>
</dbReference>
<name>A0AAX4JTV2_9TREE</name>
<evidence type="ECO:0000313" key="3">
    <source>
        <dbReference type="Proteomes" id="UP001355207"/>
    </source>
</evidence>
<feature type="compositionally biased region" description="Polar residues" evidence="1">
    <location>
        <begin position="84"/>
        <end position="96"/>
    </location>
</feature>
<sequence length="145" mass="15092">MTLGQSNTEAAKQNLTPDVFKSDADKAKENAQGDLRDLTGNAHGHDALRQDTGGLTNALKPSGQQSLTEQAEQKLDKGAFHLQPNETKSTTQQTRDFVTPGNDSAGATGILGQVGEKVSNAATSVKDAIVGNNSNHTTTSGSSTQ</sequence>
<evidence type="ECO:0000313" key="2">
    <source>
        <dbReference type="EMBL" id="WWC88323.1"/>
    </source>
</evidence>
<dbReference type="InterPro" id="IPR007250">
    <property type="entry name" value="HSP9_HSP12"/>
</dbReference>
<feature type="compositionally biased region" description="Basic and acidic residues" evidence="1">
    <location>
        <begin position="20"/>
        <end position="49"/>
    </location>
</feature>
<keyword evidence="3" id="KW-1185">Reference proteome</keyword>
<dbReference type="RefSeq" id="XP_066075086.1">
    <property type="nucleotide sequence ID" value="XM_066218989.1"/>
</dbReference>
<dbReference type="Gene3D" id="6.10.280.100">
    <property type="match status" value="1"/>
</dbReference>
<accession>A0AAX4JTV2</accession>
<feature type="compositionally biased region" description="Polar residues" evidence="1">
    <location>
        <begin position="1"/>
        <end position="16"/>
    </location>
</feature>
<gene>
    <name evidence="2" type="ORF">L201_003231</name>
</gene>
<dbReference type="AlphaFoldDB" id="A0AAX4JTV2"/>
<reference evidence="2 3" key="1">
    <citation type="submission" date="2024-01" db="EMBL/GenBank/DDBJ databases">
        <title>Comparative genomics of Cryptococcus and Kwoniella reveals pathogenesis evolution and contrasting modes of karyotype evolution via chromosome fusion or intercentromeric recombination.</title>
        <authorList>
            <person name="Coelho M.A."/>
            <person name="David-Palma M."/>
            <person name="Shea T."/>
            <person name="Bowers K."/>
            <person name="McGinley-Smith S."/>
            <person name="Mohammad A.W."/>
            <person name="Gnirke A."/>
            <person name="Yurkov A.M."/>
            <person name="Nowrousian M."/>
            <person name="Sun S."/>
            <person name="Cuomo C.A."/>
            <person name="Heitman J."/>
        </authorList>
    </citation>
    <scope>NUCLEOTIDE SEQUENCE [LARGE SCALE GENOMIC DNA]</scope>
    <source>
        <strain evidence="2 3">CBS 6074</strain>
    </source>
</reference>
<organism evidence="2 3">
    <name type="scientific">Kwoniella dendrophila CBS 6074</name>
    <dbReference type="NCBI Taxonomy" id="1295534"/>
    <lineage>
        <taxon>Eukaryota</taxon>
        <taxon>Fungi</taxon>
        <taxon>Dikarya</taxon>
        <taxon>Basidiomycota</taxon>
        <taxon>Agaricomycotina</taxon>
        <taxon>Tremellomycetes</taxon>
        <taxon>Tremellales</taxon>
        <taxon>Cryptococcaceae</taxon>
        <taxon>Kwoniella</taxon>
    </lineage>
</organism>
<dbReference type="EMBL" id="CP144101">
    <property type="protein sequence ID" value="WWC88323.1"/>
    <property type="molecule type" value="Genomic_DNA"/>
</dbReference>
<evidence type="ECO:0000256" key="1">
    <source>
        <dbReference type="SAM" id="MobiDB-lite"/>
    </source>
</evidence>